<dbReference type="Gene3D" id="3.40.50.1820">
    <property type="entry name" value="alpha/beta hydrolase"/>
    <property type="match status" value="1"/>
</dbReference>
<name>A0A1G8P004_9NOCA</name>
<dbReference type="PANTHER" id="PTHR43798:SF33">
    <property type="entry name" value="HYDROLASE, PUTATIVE (AFU_ORTHOLOGUE AFUA_2G14860)-RELATED"/>
    <property type="match status" value="1"/>
</dbReference>
<evidence type="ECO:0000313" key="3">
    <source>
        <dbReference type="Proteomes" id="UP000183263"/>
    </source>
</evidence>
<dbReference type="Pfam" id="PF12697">
    <property type="entry name" value="Abhydrolase_6"/>
    <property type="match status" value="1"/>
</dbReference>
<reference evidence="2 3" key="1">
    <citation type="submission" date="2016-10" db="EMBL/GenBank/DDBJ databases">
        <authorList>
            <person name="de Groot N.N."/>
        </authorList>
    </citation>
    <scope>NUCLEOTIDE SEQUENCE [LARGE SCALE GENOMIC DNA]</scope>
    <source>
        <strain evidence="2 3">DSM 44892</strain>
    </source>
</reference>
<organism evidence="2 3">
    <name type="scientific">Rhodococcus triatomae</name>
    <dbReference type="NCBI Taxonomy" id="300028"/>
    <lineage>
        <taxon>Bacteria</taxon>
        <taxon>Bacillati</taxon>
        <taxon>Actinomycetota</taxon>
        <taxon>Actinomycetes</taxon>
        <taxon>Mycobacteriales</taxon>
        <taxon>Nocardiaceae</taxon>
        <taxon>Rhodococcus</taxon>
    </lineage>
</organism>
<proteinExistence type="predicted"/>
<dbReference type="GO" id="GO:0003824">
    <property type="term" value="F:catalytic activity"/>
    <property type="evidence" value="ECO:0007669"/>
    <property type="project" value="UniProtKB-ARBA"/>
</dbReference>
<dbReference type="PANTHER" id="PTHR43798">
    <property type="entry name" value="MONOACYLGLYCEROL LIPASE"/>
    <property type="match status" value="1"/>
</dbReference>
<dbReference type="SUPFAM" id="SSF53474">
    <property type="entry name" value="alpha/beta-Hydrolases"/>
    <property type="match status" value="1"/>
</dbReference>
<dbReference type="InterPro" id="IPR050266">
    <property type="entry name" value="AB_hydrolase_sf"/>
</dbReference>
<protein>
    <submittedName>
        <fullName evidence="2">Pimeloyl-ACP methyl ester carboxylesterase</fullName>
    </submittedName>
</protein>
<dbReference type="InterPro" id="IPR029058">
    <property type="entry name" value="AB_hydrolase_fold"/>
</dbReference>
<gene>
    <name evidence="2" type="ORF">SAMN05444695_11218</name>
</gene>
<dbReference type="EMBL" id="FNDN01000012">
    <property type="protein sequence ID" value="SDI85695.1"/>
    <property type="molecule type" value="Genomic_DNA"/>
</dbReference>
<dbReference type="OrthoDB" id="5513277at2"/>
<sequence>MSAIYRSATGAQEIARRYTEALGAWPVAAEHHHIPTHVGETFVVASGPIGAPPLVLLHGSGANTTAWRDDVESWSRHFRTYAVDLVGEPGRSAPTRPPLDSDACASWLDAVLDEEGIGNAALLGMSLGAWTALDYAIRRPERVTRLALLCPGGIGRQKVGWIPRALLLRLFGRRGIRRSAATVTGLHGREYRQLLDEVALTFTQFRPRTRLPVFGDEALRGVRVPVQVTVGDSDVLFDSAGTARRVRECIPHADVMTLPGVGHAVFGRTEPLLEFLLEDSRPGGDQDAGL</sequence>
<keyword evidence="3" id="KW-1185">Reference proteome</keyword>
<accession>A0A1G8P004</accession>
<evidence type="ECO:0000313" key="2">
    <source>
        <dbReference type="EMBL" id="SDI85695.1"/>
    </source>
</evidence>
<dbReference type="Proteomes" id="UP000183263">
    <property type="component" value="Unassembled WGS sequence"/>
</dbReference>
<dbReference type="InterPro" id="IPR000073">
    <property type="entry name" value="AB_hydrolase_1"/>
</dbReference>
<dbReference type="PRINTS" id="PR00111">
    <property type="entry name" value="ABHYDROLASE"/>
</dbReference>
<evidence type="ECO:0000259" key="1">
    <source>
        <dbReference type="Pfam" id="PF12697"/>
    </source>
</evidence>
<feature type="domain" description="AB hydrolase-1" evidence="1">
    <location>
        <begin position="54"/>
        <end position="268"/>
    </location>
</feature>
<dbReference type="AlphaFoldDB" id="A0A1G8P004"/>
<dbReference type="GO" id="GO:0016020">
    <property type="term" value="C:membrane"/>
    <property type="evidence" value="ECO:0007669"/>
    <property type="project" value="TreeGrafter"/>
</dbReference>
<dbReference type="RefSeq" id="WP_072739126.1">
    <property type="nucleotide sequence ID" value="NZ_CP048813.1"/>
</dbReference>